<gene>
    <name evidence="2" type="ORF">SO802_020509</name>
</gene>
<keyword evidence="3" id="KW-1185">Reference proteome</keyword>
<dbReference type="SUPFAM" id="SSF56672">
    <property type="entry name" value="DNA/RNA polymerases"/>
    <property type="match status" value="1"/>
</dbReference>
<comment type="caution">
    <text evidence="2">The sequence shown here is derived from an EMBL/GenBank/DDBJ whole genome shotgun (WGS) entry which is preliminary data.</text>
</comment>
<evidence type="ECO:0000313" key="2">
    <source>
        <dbReference type="EMBL" id="KAK9995823.1"/>
    </source>
</evidence>
<reference evidence="2 3" key="1">
    <citation type="submission" date="2024-01" db="EMBL/GenBank/DDBJ databases">
        <title>A telomere-to-telomere, gap-free genome of sweet tea (Lithocarpus litseifolius).</title>
        <authorList>
            <person name="Zhou J."/>
        </authorList>
    </citation>
    <scope>NUCLEOTIDE SEQUENCE [LARGE SCALE GENOMIC DNA]</scope>
    <source>
        <strain evidence="2">Zhou-2022a</strain>
        <tissue evidence="2">Leaf</tissue>
    </source>
</reference>
<accession>A0AAW2CEA4</accession>
<evidence type="ECO:0000259" key="1">
    <source>
        <dbReference type="PROSITE" id="PS50878"/>
    </source>
</evidence>
<name>A0AAW2CEA4_9ROSI</name>
<feature type="domain" description="Reverse transcriptase" evidence="1">
    <location>
        <begin position="1"/>
        <end position="260"/>
    </location>
</feature>
<dbReference type="PANTHER" id="PTHR33116">
    <property type="entry name" value="REVERSE TRANSCRIPTASE ZINC-BINDING DOMAIN-CONTAINING PROTEIN-RELATED-RELATED"/>
    <property type="match status" value="1"/>
</dbReference>
<dbReference type="InterPro" id="IPR043502">
    <property type="entry name" value="DNA/RNA_pol_sf"/>
</dbReference>
<protein>
    <recommendedName>
        <fullName evidence="1">Reverse transcriptase domain-containing protein</fullName>
    </recommendedName>
</protein>
<sequence>MNLAHIVLIPKKNKPEHMSEYRPINLANVVSRMVSKVMANRLKTILPNVISDAQSTFVPNRLITDNITVAFEMLHRMRNRRKGKIGHMVVKLDISKAYDRVEWSFLRQIMLKLGLPVQWVDMAMETVQTATYSVLINGEPRGHITPTRGIKQGDLLSPYLFLLCAEGLSSLLRKATEDGELHGIMSCRGGVKLSHLLFADDSLLFCEATPGECHRLLDILAKYEAASGQAINCQKTSLFFSRNTRHEIKEEIQGLMGAQIMTGCEKYLGLPMVGGKSRISTFKELQEKVTKRVMGWKEKHISKAGREVLIKTVAQAIPTYSMSIFKISKLLCGGMNSVLSKYWWGQTRDEKKIHWINWGRLCTSKRKGGMGFRDIHAFNLAMLAKQAWRLIHETHSLFYRVYKARYFPSCSFMEAELGANPSMVWRSLLQARDVI</sequence>
<dbReference type="Pfam" id="PF00078">
    <property type="entry name" value="RVT_1"/>
    <property type="match status" value="1"/>
</dbReference>
<dbReference type="PANTHER" id="PTHR33116:SF86">
    <property type="entry name" value="REVERSE TRANSCRIPTASE DOMAIN-CONTAINING PROTEIN"/>
    <property type="match status" value="1"/>
</dbReference>
<dbReference type="CDD" id="cd01650">
    <property type="entry name" value="RT_nLTR_like"/>
    <property type="match status" value="1"/>
</dbReference>
<dbReference type="EMBL" id="JAZDWU010000007">
    <property type="protein sequence ID" value="KAK9995823.1"/>
    <property type="molecule type" value="Genomic_DNA"/>
</dbReference>
<organism evidence="2 3">
    <name type="scientific">Lithocarpus litseifolius</name>
    <dbReference type="NCBI Taxonomy" id="425828"/>
    <lineage>
        <taxon>Eukaryota</taxon>
        <taxon>Viridiplantae</taxon>
        <taxon>Streptophyta</taxon>
        <taxon>Embryophyta</taxon>
        <taxon>Tracheophyta</taxon>
        <taxon>Spermatophyta</taxon>
        <taxon>Magnoliopsida</taxon>
        <taxon>eudicotyledons</taxon>
        <taxon>Gunneridae</taxon>
        <taxon>Pentapetalae</taxon>
        <taxon>rosids</taxon>
        <taxon>fabids</taxon>
        <taxon>Fagales</taxon>
        <taxon>Fagaceae</taxon>
        <taxon>Lithocarpus</taxon>
    </lineage>
</organism>
<dbReference type="PROSITE" id="PS50878">
    <property type="entry name" value="RT_POL"/>
    <property type="match status" value="1"/>
</dbReference>
<dbReference type="Proteomes" id="UP001459277">
    <property type="component" value="Unassembled WGS sequence"/>
</dbReference>
<dbReference type="InterPro" id="IPR000477">
    <property type="entry name" value="RT_dom"/>
</dbReference>
<evidence type="ECO:0000313" key="3">
    <source>
        <dbReference type="Proteomes" id="UP001459277"/>
    </source>
</evidence>
<proteinExistence type="predicted"/>
<dbReference type="AlphaFoldDB" id="A0AAW2CEA4"/>